<sequence>MYKLIMKKSARKELDNISNPFFLKIDEAILALKNNPHPYPQSKKLKGEDKYRLRVGDFRVIYTVDEKQKIISIYRIRHRKDIYR</sequence>
<dbReference type="Proteomes" id="UP000034954">
    <property type="component" value="Unassembled WGS sequence"/>
</dbReference>
<dbReference type="EMBL" id="LAQJ01000250">
    <property type="protein sequence ID" value="KKO18600.1"/>
    <property type="molecule type" value="Genomic_DNA"/>
</dbReference>
<dbReference type="SUPFAM" id="SSF143011">
    <property type="entry name" value="RelE-like"/>
    <property type="match status" value="1"/>
</dbReference>
<keyword evidence="1" id="KW-1277">Toxin-antitoxin system</keyword>
<dbReference type="AlphaFoldDB" id="A0A0M2USM6"/>
<dbReference type="Gene3D" id="3.30.2310.20">
    <property type="entry name" value="RelE-like"/>
    <property type="match status" value="1"/>
</dbReference>
<dbReference type="PANTHER" id="PTHR38813">
    <property type="match status" value="1"/>
</dbReference>
<reference evidence="2 3" key="1">
    <citation type="journal article" date="2013" name="BMC Microbiol.">
        <title>Identification of the type II cytochrome c maturation pathway in anammox bacteria by comparative genomics.</title>
        <authorList>
            <person name="Ferousi C."/>
            <person name="Speth D.R."/>
            <person name="Reimann J."/>
            <person name="Op den Camp H.J."/>
            <person name="Allen J.W."/>
            <person name="Keltjens J.T."/>
            <person name="Jetten M.S."/>
        </authorList>
    </citation>
    <scope>NUCLEOTIDE SEQUENCE [LARGE SCALE GENOMIC DNA]</scope>
    <source>
        <strain evidence="2">RU1</strain>
    </source>
</reference>
<proteinExistence type="predicted"/>
<evidence type="ECO:0000313" key="2">
    <source>
        <dbReference type="EMBL" id="KKO18600.1"/>
    </source>
</evidence>
<protein>
    <recommendedName>
        <fullName evidence="4">Plasmid stabilization system protein</fullName>
    </recommendedName>
</protein>
<evidence type="ECO:0000256" key="1">
    <source>
        <dbReference type="ARBA" id="ARBA00022649"/>
    </source>
</evidence>
<name>A0A0M2USM6_9BACT</name>
<accession>A0A0M2USM6</accession>
<dbReference type="InterPro" id="IPR007712">
    <property type="entry name" value="RelE/ParE_toxin"/>
</dbReference>
<comment type="caution">
    <text evidence="2">The sequence shown here is derived from an EMBL/GenBank/DDBJ whole genome shotgun (WGS) entry which is preliminary data.</text>
</comment>
<dbReference type="PANTHER" id="PTHR38813:SF1">
    <property type="entry name" value="TOXIN RELE1-RELATED"/>
    <property type="match status" value="1"/>
</dbReference>
<dbReference type="InterPro" id="IPR052747">
    <property type="entry name" value="TA_system_RelE_toxin"/>
</dbReference>
<evidence type="ECO:0008006" key="4">
    <source>
        <dbReference type="Google" id="ProtNLM"/>
    </source>
</evidence>
<dbReference type="InterPro" id="IPR035093">
    <property type="entry name" value="RelE/ParE_toxin_dom_sf"/>
</dbReference>
<evidence type="ECO:0000313" key="3">
    <source>
        <dbReference type="Proteomes" id="UP000034954"/>
    </source>
</evidence>
<organism evidence="2 3">
    <name type="scientific">Candidatus Brocadia fulgida</name>
    <dbReference type="NCBI Taxonomy" id="380242"/>
    <lineage>
        <taxon>Bacteria</taxon>
        <taxon>Pseudomonadati</taxon>
        <taxon>Planctomycetota</taxon>
        <taxon>Candidatus Brocadiia</taxon>
        <taxon>Candidatus Brocadiales</taxon>
        <taxon>Candidatus Brocadiaceae</taxon>
        <taxon>Candidatus Brocadia</taxon>
    </lineage>
</organism>
<dbReference type="Pfam" id="PF05016">
    <property type="entry name" value="ParE_toxin"/>
    <property type="match status" value="1"/>
</dbReference>
<dbReference type="PATRIC" id="fig|380242.3.peg.3341"/>
<gene>
    <name evidence="2" type="ORF">BROFUL_02701</name>
</gene>
<keyword evidence="3" id="KW-1185">Reference proteome</keyword>